<dbReference type="GO" id="GO:0003677">
    <property type="term" value="F:DNA binding"/>
    <property type="evidence" value="ECO:0007669"/>
    <property type="project" value="UniProtKB-KW"/>
</dbReference>
<protein>
    <recommendedName>
        <fullName evidence="2">HTH CENPB-type domain-containing protein</fullName>
    </recommendedName>
</protein>
<dbReference type="InterPro" id="IPR003607">
    <property type="entry name" value="HD/PDEase_dom"/>
</dbReference>
<dbReference type="SUPFAM" id="SSF109604">
    <property type="entry name" value="HD-domain/PDEase-like"/>
    <property type="match status" value="1"/>
</dbReference>
<keyword evidence="1" id="KW-0238">DNA-binding</keyword>
<dbReference type="OrthoDB" id="16547at2759"/>
<evidence type="ECO:0000259" key="2">
    <source>
        <dbReference type="PROSITE" id="PS51253"/>
    </source>
</evidence>
<dbReference type="CDD" id="cd00077">
    <property type="entry name" value="HDc"/>
    <property type="match status" value="1"/>
</dbReference>
<dbReference type="PANTHER" id="PTHR33594:SF1">
    <property type="entry name" value="HD_PDEASE DOMAIN-CONTAINING PROTEIN"/>
    <property type="match status" value="1"/>
</dbReference>
<dbReference type="Gene3D" id="1.10.10.60">
    <property type="entry name" value="Homeodomain-like"/>
    <property type="match status" value="1"/>
</dbReference>
<sequence length="418" mass="46266">MPPPPPGIYPSRDALVAAGKEFAKKNGYELVIGHSARSQGEPSRANTLTRTSSFLSSASKKRFEDGWVMTVKCAEHNHEPVTGVASPGASPWPELEEALSNWHQACLVQGIKVHGNTIKAKAIELWGIMPTYCDSQIPGFGSGWLDDYRRRHGFSARTIMPVTLPKDSAEKPVPQDAEILQYSTTTDLSRQDAETDTVADPNSLSLILTDNELMNSVKAYVREYMSLYDASHDYNHVLRVLALSTRILSSEQCDNPTIYYDTAAVSLAALLHDVGDHKYVLPGQDASKLIAEVLFSRGASTSLADKVQCICTHVSYSAEIRNPPQLRKVLSQHPELAIVQDADRLDAIGAVGIGRAFTFGGAKQPDRGMRGTTEHFTEKLERLEGMMKTQAGRRLARERTERLRVFRTWWEEEDVVAV</sequence>
<dbReference type="Proteomes" id="UP000308768">
    <property type="component" value="Unassembled WGS sequence"/>
</dbReference>
<dbReference type="SUPFAM" id="SSF46689">
    <property type="entry name" value="Homeodomain-like"/>
    <property type="match status" value="1"/>
</dbReference>
<dbReference type="InterPro" id="IPR009057">
    <property type="entry name" value="Homeodomain-like_sf"/>
</dbReference>
<accession>A0A4U0X0I3</accession>
<dbReference type="Pfam" id="PF01966">
    <property type="entry name" value="HD"/>
    <property type="match status" value="1"/>
</dbReference>
<reference evidence="3 4" key="1">
    <citation type="submission" date="2017-03" db="EMBL/GenBank/DDBJ databases">
        <title>Genomes of endolithic fungi from Antarctica.</title>
        <authorList>
            <person name="Coleine C."/>
            <person name="Masonjones S."/>
            <person name="Stajich J.E."/>
        </authorList>
    </citation>
    <scope>NUCLEOTIDE SEQUENCE [LARGE SCALE GENOMIC DNA]</scope>
    <source>
        <strain evidence="3 4">CCFEE 5187</strain>
    </source>
</reference>
<dbReference type="SMART" id="SM00471">
    <property type="entry name" value="HDc"/>
    <property type="match status" value="1"/>
</dbReference>
<evidence type="ECO:0000313" key="4">
    <source>
        <dbReference type="Proteomes" id="UP000308768"/>
    </source>
</evidence>
<dbReference type="Pfam" id="PF03221">
    <property type="entry name" value="HTH_Tnp_Tc5"/>
    <property type="match status" value="1"/>
</dbReference>
<comment type="caution">
    <text evidence="3">The sequence shown here is derived from an EMBL/GenBank/DDBJ whole genome shotgun (WGS) entry which is preliminary data.</text>
</comment>
<organism evidence="3 4">
    <name type="scientific">Cryomyces minteri</name>
    <dbReference type="NCBI Taxonomy" id="331657"/>
    <lineage>
        <taxon>Eukaryota</taxon>
        <taxon>Fungi</taxon>
        <taxon>Dikarya</taxon>
        <taxon>Ascomycota</taxon>
        <taxon>Pezizomycotina</taxon>
        <taxon>Dothideomycetes</taxon>
        <taxon>Dothideomycetes incertae sedis</taxon>
        <taxon>Cryomyces</taxon>
    </lineage>
</organism>
<dbReference type="SMART" id="SM00674">
    <property type="entry name" value="CENPB"/>
    <property type="match status" value="1"/>
</dbReference>
<dbReference type="InterPro" id="IPR006600">
    <property type="entry name" value="HTH_CenpB_DNA-bd_dom"/>
</dbReference>
<dbReference type="InterPro" id="IPR006674">
    <property type="entry name" value="HD_domain"/>
</dbReference>
<keyword evidence="4" id="KW-1185">Reference proteome</keyword>
<evidence type="ECO:0000313" key="3">
    <source>
        <dbReference type="EMBL" id="TKA69702.1"/>
    </source>
</evidence>
<dbReference type="PROSITE" id="PS51253">
    <property type="entry name" value="HTH_CENPB"/>
    <property type="match status" value="1"/>
</dbReference>
<proteinExistence type="predicted"/>
<dbReference type="AlphaFoldDB" id="A0A4U0X0I3"/>
<dbReference type="PANTHER" id="PTHR33594">
    <property type="entry name" value="SUPERFAMILY HYDROLASE, PUTATIVE (AFU_ORTHOLOGUE AFUA_1G03035)-RELATED"/>
    <property type="match status" value="1"/>
</dbReference>
<gene>
    <name evidence="3" type="ORF">B0A49_04478</name>
</gene>
<feature type="domain" description="HTH CENPB-type" evidence="2">
    <location>
        <begin position="83"/>
        <end position="158"/>
    </location>
</feature>
<name>A0A4U0X0I3_9PEZI</name>
<dbReference type="EMBL" id="NAJN01000704">
    <property type="protein sequence ID" value="TKA69702.1"/>
    <property type="molecule type" value="Genomic_DNA"/>
</dbReference>
<dbReference type="Gene3D" id="1.10.3210.50">
    <property type="match status" value="1"/>
</dbReference>
<dbReference type="STRING" id="331657.A0A4U0X0I3"/>
<evidence type="ECO:0000256" key="1">
    <source>
        <dbReference type="ARBA" id="ARBA00023125"/>
    </source>
</evidence>